<protein>
    <submittedName>
        <fullName evidence="1">Uncharacterized protein</fullName>
    </submittedName>
</protein>
<dbReference type="OrthoDB" id="4764281at2"/>
<dbReference type="AlphaFoldDB" id="A0A438MA72"/>
<sequence>MNVQYSRSTRLCSMGELDPRLQALIRAYAERHLLGDLDGLATICCETRSTPIAATVPRGFMSIFRMAGPEAGDFTTAAVLTGGVIVIATVTEKGTSAQLGARLADVSLELPNPAVFEGTTGVFVQARWFGATEASSYLLPLDAAASGQTFLARLRESVAAARHDDPG</sequence>
<gene>
    <name evidence="1" type="ORF">EDD27_5246</name>
</gene>
<proteinExistence type="predicted"/>
<dbReference type="RefSeq" id="WP_127934668.1">
    <property type="nucleotide sequence ID" value="NZ_SAUN01000001.1"/>
</dbReference>
<name>A0A438MA72_9ACTN</name>
<accession>A0A438MA72</accession>
<comment type="caution">
    <text evidence="1">The sequence shown here is derived from an EMBL/GenBank/DDBJ whole genome shotgun (WGS) entry which is preliminary data.</text>
</comment>
<keyword evidence="2" id="KW-1185">Reference proteome</keyword>
<evidence type="ECO:0000313" key="1">
    <source>
        <dbReference type="EMBL" id="RVX42610.1"/>
    </source>
</evidence>
<organism evidence="1 2">
    <name type="scientific">Nonomuraea polychroma</name>
    <dbReference type="NCBI Taxonomy" id="46176"/>
    <lineage>
        <taxon>Bacteria</taxon>
        <taxon>Bacillati</taxon>
        <taxon>Actinomycetota</taxon>
        <taxon>Actinomycetes</taxon>
        <taxon>Streptosporangiales</taxon>
        <taxon>Streptosporangiaceae</taxon>
        <taxon>Nonomuraea</taxon>
    </lineage>
</organism>
<reference evidence="1 2" key="1">
    <citation type="submission" date="2019-01" db="EMBL/GenBank/DDBJ databases">
        <title>Sequencing the genomes of 1000 actinobacteria strains.</title>
        <authorList>
            <person name="Klenk H.-P."/>
        </authorList>
    </citation>
    <scope>NUCLEOTIDE SEQUENCE [LARGE SCALE GENOMIC DNA]</scope>
    <source>
        <strain evidence="1 2">DSM 43925</strain>
    </source>
</reference>
<dbReference type="Proteomes" id="UP000284824">
    <property type="component" value="Unassembled WGS sequence"/>
</dbReference>
<evidence type="ECO:0000313" key="2">
    <source>
        <dbReference type="Proteomes" id="UP000284824"/>
    </source>
</evidence>
<dbReference type="EMBL" id="SAUN01000001">
    <property type="protein sequence ID" value="RVX42610.1"/>
    <property type="molecule type" value="Genomic_DNA"/>
</dbReference>